<evidence type="ECO:0000313" key="1">
    <source>
        <dbReference type="EMBL" id="XBT94541.1"/>
    </source>
</evidence>
<gene>
    <name evidence="1" type="ORF">ABM479_08830</name>
</gene>
<organism evidence="1">
    <name type="scientific">Rhizobium sp. ZPR3</name>
    <dbReference type="NCBI Taxonomy" id="3158967"/>
    <lineage>
        <taxon>Bacteria</taxon>
        <taxon>Pseudomonadati</taxon>
        <taxon>Pseudomonadota</taxon>
        <taxon>Alphaproteobacteria</taxon>
        <taxon>Hyphomicrobiales</taxon>
        <taxon>Rhizobiaceae</taxon>
        <taxon>Rhizobium/Agrobacterium group</taxon>
        <taxon>Rhizobium</taxon>
    </lineage>
</organism>
<dbReference type="RefSeq" id="WP_349958569.1">
    <property type="nucleotide sequence ID" value="NZ_CP157960.1"/>
</dbReference>
<accession>A0AAU7RWS4</accession>
<dbReference type="AlphaFoldDB" id="A0AAU7RWS4"/>
<proteinExistence type="predicted"/>
<reference evidence="1" key="1">
    <citation type="submission" date="2024-06" db="EMBL/GenBank/DDBJ databases">
        <authorList>
            <person name="Li T."/>
            <person name="Gao R."/>
        </authorList>
    </citation>
    <scope>NUCLEOTIDE SEQUENCE</scope>
    <source>
        <strain evidence="1">ZPR3</strain>
    </source>
</reference>
<name>A0AAU7RWS4_9HYPH</name>
<sequence length="94" mass="10695">MEIHADNLKGVKVMADTALDEASRLFSFLRLRKIQRMAQHTLDEIATRFPAHLIDDVNARGLPPDRTLAALERKPGKLHSFKNTNGSYKIYSFD</sequence>
<dbReference type="EMBL" id="CP157960">
    <property type="protein sequence ID" value="XBT94541.1"/>
    <property type="molecule type" value="Genomic_DNA"/>
</dbReference>
<protein>
    <submittedName>
        <fullName evidence="1">Uncharacterized protein</fullName>
    </submittedName>
</protein>